<dbReference type="InterPro" id="IPR050366">
    <property type="entry name" value="BP-dependent_transpt_permease"/>
</dbReference>
<comment type="subcellular location">
    <subcellularLocation>
        <location evidence="1 7">Cell membrane</location>
        <topology evidence="1 7">Multi-pass membrane protein</topology>
    </subcellularLocation>
</comment>
<dbReference type="InterPro" id="IPR035906">
    <property type="entry name" value="MetI-like_sf"/>
</dbReference>
<comment type="similarity">
    <text evidence="7">Belongs to the binding-protein-dependent transport system permease family.</text>
</comment>
<gene>
    <name evidence="9" type="ORF">SUTMEG_15700</name>
</gene>
<dbReference type="KEGG" id="sutt:SUTMEG_15700"/>
<dbReference type="EMBL" id="AP018786">
    <property type="protein sequence ID" value="BBF23679.1"/>
    <property type="molecule type" value="Genomic_DNA"/>
</dbReference>
<dbReference type="PANTHER" id="PTHR43386:SF1">
    <property type="entry name" value="D,D-DIPEPTIDE TRANSPORT SYSTEM PERMEASE PROTEIN DDPC-RELATED"/>
    <property type="match status" value="1"/>
</dbReference>
<dbReference type="GO" id="GO:0005886">
    <property type="term" value="C:plasma membrane"/>
    <property type="evidence" value="ECO:0007669"/>
    <property type="project" value="UniProtKB-SubCell"/>
</dbReference>
<dbReference type="SUPFAM" id="SSF161098">
    <property type="entry name" value="MetI-like"/>
    <property type="match status" value="1"/>
</dbReference>
<feature type="transmembrane region" description="Helical" evidence="7">
    <location>
        <begin position="189"/>
        <end position="214"/>
    </location>
</feature>
<evidence type="ECO:0000256" key="5">
    <source>
        <dbReference type="ARBA" id="ARBA00022989"/>
    </source>
</evidence>
<dbReference type="GO" id="GO:0055085">
    <property type="term" value="P:transmembrane transport"/>
    <property type="evidence" value="ECO:0007669"/>
    <property type="project" value="InterPro"/>
</dbReference>
<keyword evidence="3" id="KW-1003">Cell membrane</keyword>
<dbReference type="InterPro" id="IPR000515">
    <property type="entry name" value="MetI-like"/>
</dbReference>
<dbReference type="PANTHER" id="PTHR43386">
    <property type="entry name" value="OLIGOPEPTIDE TRANSPORT SYSTEM PERMEASE PROTEIN APPC"/>
    <property type="match status" value="1"/>
</dbReference>
<evidence type="ECO:0000313" key="9">
    <source>
        <dbReference type="EMBL" id="BBF23679.1"/>
    </source>
</evidence>
<dbReference type="Proteomes" id="UP000271003">
    <property type="component" value="Chromosome"/>
</dbReference>
<dbReference type="CDD" id="cd06261">
    <property type="entry name" value="TM_PBP2"/>
    <property type="match status" value="1"/>
</dbReference>
<protein>
    <submittedName>
        <fullName evidence="9">Peptide ABC transporter permease</fullName>
    </submittedName>
</protein>
<dbReference type="Pfam" id="PF00528">
    <property type="entry name" value="BPD_transp_1"/>
    <property type="match status" value="1"/>
</dbReference>
<evidence type="ECO:0000256" key="4">
    <source>
        <dbReference type="ARBA" id="ARBA00022692"/>
    </source>
</evidence>
<dbReference type="OrthoDB" id="9783218at2"/>
<evidence type="ECO:0000313" key="10">
    <source>
        <dbReference type="Proteomes" id="UP000271003"/>
    </source>
</evidence>
<evidence type="ECO:0000256" key="2">
    <source>
        <dbReference type="ARBA" id="ARBA00022448"/>
    </source>
</evidence>
<dbReference type="RefSeq" id="WP_120177262.1">
    <property type="nucleotide sequence ID" value="NZ_AP018786.1"/>
</dbReference>
<keyword evidence="5 7" id="KW-1133">Transmembrane helix</keyword>
<feature type="transmembrane region" description="Helical" evidence="7">
    <location>
        <begin position="72"/>
        <end position="95"/>
    </location>
</feature>
<dbReference type="AlphaFoldDB" id="A0A2Z6IB40"/>
<evidence type="ECO:0000256" key="7">
    <source>
        <dbReference type="RuleBase" id="RU363032"/>
    </source>
</evidence>
<feature type="transmembrane region" description="Helical" evidence="7">
    <location>
        <begin position="107"/>
        <end position="128"/>
    </location>
</feature>
<name>A0A2Z6IB40_9BURK</name>
<evidence type="ECO:0000256" key="3">
    <source>
        <dbReference type="ARBA" id="ARBA00022475"/>
    </source>
</evidence>
<evidence type="ECO:0000259" key="8">
    <source>
        <dbReference type="PROSITE" id="PS50928"/>
    </source>
</evidence>
<feature type="domain" description="ABC transmembrane type-1" evidence="8">
    <location>
        <begin position="72"/>
        <end position="257"/>
    </location>
</feature>
<proteinExistence type="inferred from homology"/>
<keyword evidence="4 7" id="KW-0812">Transmembrane</keyword>
<accession>A0A2Z6IB40</accession>
<dbReference type="Gene3D" id="1.10.3720.10">
    <property type="entry name" value="MetI-like"/>
    <property type="match status" value="1"/>
</dbReference>
<organism evidence="9 10">
    <name type="scientific">Sutterella megalosphaeroides</name>
    <dbReference type="NCBI Taxonomy" id="2494234"/>
    <lineage>
        <taxon>Bacteria</taxon>
        <taxon>Pseudomonadati</taxon>
        <taxon>Pseudomonadota</taxon>
        <taxon>Betaproteobacteria</taxon>
        <taxon>Burkholderiales</taxon>
        <taxon>Sutterellaceae</taxon>
        <taxon>Sutterella</taxon>
    </lineage>
</organism>
<evidence type="ECO:0000256" key="6">
    <source>
        <dbReference type="ARBA" id="ARBA00023136"/>
    </source>
</evidence>
<keyword evidence="10" id="KW-1185">Reference proteome</keyword>
<keyword evidence="2 7" id="KW-0813">Transport</keyword>
<feature type="transmembrane region" description="Helical" evidence="7">
    <location>
        <begin position="235"/>
        <end position="256"/>
    </location>
</feature>
<keyword evidence="6 7" id="KW-0472">Membrane</keyword>
<reference evidence="9 10" key="1">
    <citation type="journal article" date="2018" name="Int. J. Syst. Evol. Microbiol.">
        <title>Mesosutterella multiformis gen. nov., sp. nov., a member of the family Sutterellaceae and Sutterella megalosphaeroides sp. nov., isolated from human faeces.</title>
        <authorList>
            <person name="Sakamoto M."/>
            <person name="Ikeyama N."/>
            <person name="Kunihiro T."/>
            <person name="Iino T."/>
            <person name="Yuki M."/>
            <person name="Ohkuma M."/>
        </authorList>
    </citation>
    <scope>NUCLEOTIDE SEQUENCE [LARGE SCALE GENOMIC DNA]</scope>
    <source>
        <strain evidence="9 10">6FBBBH3</strain>
    </source>
</reference>
<evidence type="ECO:0000256" key="1">
    <source>
        <dbReference type="ARBA" id="ARBA00004651"/>
    </source>
</evidence>
<dbReference type="PROSITE" id="PS50928">
    <property type="entry name" value="ABC_TM1"/>
    <property type="match status" value="1"/>
</dbReference>
<sequence>MKLFSDRRFVWASLAVLLLLTVAAGAESFAPYDPDLQAFVPLDSPSWMHIAGTDRFGRDLFSRILVGLQTSVLSTLVLVVAVTSIGTATGVLCGYRGGVLDAILMRVSDVVLAFPGLVFALAVAAVLGGGLQNAVLALAFIGWPKYARIARSLTLAVRGSAYVDAAKLAGSSDGRILVRHVLPNALGPVFVTAVLDIGTMLMELAGLSFLGLGARPPTAELGNMMSAGRSMLQSSPWVVLAPGAAILLAVAIFNFFGDALRDALDPSTRACIEEFSK</sequence>